<feature type="region of interest" description="Disordered" evidence="1">
    <location>
        <begin position="12"/>
        <end position="60"/>
    </location>
</feature>
<evidence type="ECO:0000313" key="2">
    <source>
        <dbReference type="EMBL" id="KAK3197249.1"/>
    </source>
</evidence>
<gene>
    <name evidence="2" type="ORF">GRF29_1536g1160010</name>
</gene>
<feature type="compositionally biased region" description="Polar residues" evidence="1">
    <location>
        <begin position="175"/>
        <end position="184"/>
    </location>
</feature>
<feature type="compositionally biased region" description="Basic and acidic residues" evidence="1">
    <location>
        <begin position="388"/>
        <end position="407"/>
    </location>
</feature>
<sequence>MPFRRHILFHRKKRNSPAAQLTSANDVADHFTSQPVDIPPSVERPTPRPPDVLASQHPPRVEHWPATLTSSRVAEHGGRGVAVGSVPESLCPTGTDLFCPPRLADELAADRATMQSNSHPTYERVGYREAVLPIRRRTGEVAGNRAAIPSSSRQLEIAANPEATLHSSSRHKVLKSNQGKTTVESGGLPILRRSAAAQGGRRRDGIQIPPARPSYNSGNGYSDSGVSTVDSTRIVIGGQGYRSDNGTFAGTLHQLPGTTTWMSPSTQAPSQKPAGVRLSPARRGNILLTNPKSTQPGTTASSSRPAASSSRPTAAFTLTDLPPFQTTPPDPKEHGTIVQHGGFIDLSSPDKNAFDPYQYDQILEQRKIKAHEEFLVALEEVKQDIGKMKERQEKEAAEEKERMLERIRRGKMG</sequence>
<feature type="compositionally biased region" description="Polar residues" evidence="1">
    <location>
        <begin position="256"/>
        <end position="270"/>
    </location>
</feature>
<name>A0AAN6RBG7_9PLEO</name>
<feature type="compositionally biased region" description="Low complexity" evidence="1">
    <location>
        <begin position="298"/>
        <end position="312"/>
    </location>
</feature>
<feature type="compositionally biased region" description="Low complexity" evidence="1">
    <location>
        <begin position="214"/>
        <end position="227"/>
    </location>
</feature>
<feature type="region of interest" description="Disordered" evidence="1">
    <location>
        <begin position="240"/>
        <end position="312"/>
    </location>
</feature>
<evidence type="ECO:0000256" key="1">
    <source>
        <dbReference type="SAM" id="MobiDB-lite"/>
    </source>
</evidence>
<feature type="region of interest" description="Disordered" evidence="1">
    <location>
        <begin position="388"/>
        <end position="413"/>
    </location>
</feature>
<organism evidence="2 3">
    <name type="scientific">Pseudopithomyces chartarum</name>
    <dbReference type="NCBI Taxonomy" id="1892770"/>
    <lineage>
        <taxon>Eukaryota</taxon>
        <taxon>Fungi</taxon>
        <taxon>Dikarya</taxon>
        <taxon>Ascomycota</taxon>
        <taxon>Pezizomycotina</taxon>
        <taxon>Dothideomycetes</taxon>
        <taxon>Pleosporomycetidae</taxon>
        <taxon>Pleosporales</taxon>
        <taxon>Massarineae</taxon>
        <taxon>Didymosphaeriaceae</taxon>
        <taxon>Pseudopithomyces</taxon>
    </lineage>
</organism>
<keyword evidence="3" id="KW-1185">Reference proteome</keyword>
<protein>
    <submittedName>
        <fullName evidence="2">Uncharacterized protein</fullName>
    </submittedName>
</protein>
<dbReference type="AlphaFoldDB" id="A0AAN6RBG7"/>
<comment type="caution">
    <text evidence="2">The sequence shown here is derived from an EMBL/GenBank/DDBJ whole genome shotgun (WGS) entry which is preliminary data.</text>
</comment>
<proteinExistence type="predicted"/>
<evidence type="ECO:0000313" key="3">
    <source>
        <dbReference type="Proteomes" id="UP001280581"/>
    </source>
</evidence>
<reference evidence="2 3" key="1">
    <citation type="submission" date="2021-02" db="EMBL/GenBank/DDBJ databases">
        <title>Genome assembly of Pseudopithomyces chartarum.</title>
        <authorList>
            <person name="Jauregui R."/>
            <person name="Singh J."/>
            <person name="Voisey C."/>
        </authorList>
    </citation>
    <scope>NUCLEOTIDE SEQUENCE [LARGE SCALE GENOMIC DNA]</scope>
    <source>
        <strain evidence="2 3">AGR01</strain>
    </source>
</reference>
<feature type="compositionally biased region" description="Polar residues" evidence="1">
    <location>
        <begin position="287"/>
        <end position="297"/>
    </location>
</feature>
<dbReference type="Proteomes" id="UP001280581">
    <property type="component" value="Unassembled WGS sequence"/>
</dbReference>
<feature type="region of interest" description="Disordered" evidence="1">
    <location>
        <begin position="164"/>
        <end position="227"/>
    </location>
</feature>
<feature type="compositionally biased region" description="Polar residues" evidence="1">
    <location>
        <begin position="17"/>
        <end position="35"/>
    </location>
</feature>
<accession>A0AAN6RBG7</accession>
<dbReference type="EMBL" id="WVTA01000021">
    <property type="protein sequence ID" value="KAK3197249.1"/>
    <property type="molecule type" value="Genomic_DNA"/>
</dbReference>